<dbReference type="InterPro" id="IPR000418">
    <property type="entry name" value="Ets_dom"/>
</dbReference>
<dbReference type="SMART" id="SM00413">
    <property type="entry name" value="ETS"/>
    <property type="match status" value="1"/>
</dbReference>
<dbReference type="Pfam" id="PF00178">
    <property type="entry name" value="Ets"/>
    <property type="match status" value="1"/>
</dbReference>
<dbReference type="InParanoid" id="A0A7M7K5J1"/>
<evidence type="ECO:0000259" key="5">
    <source>
        <dbReference type="PROSITE" id="PS50061"/>
    </source>
</evidence>
<dbReference type="InterPro" id="IPR036388">
    <property type="entry name" value="WH-like_DNA-bd_sf"/>
</dbReference>
<feature type="region of interest" description="Disordered" evidence="4">
    <location>
        <begin position="229"/>
        <end position="273"/>
    </location>
</feature>
<accession>A0A7M7K5J1</accession>
<dbReference type="GO" id="GO:0005634">
    <property type="term" value="C:nucleus"/>
    <property type="evidence" value="ECO:0007669"/>
    <property type="project" value="UniProtKB-SubCell"/>
</dbReference>
<keyword evidence="7" id="KW-1185">Reference proteome</keyword>
<feature type="region of interest" description="Disordered" evidence="4">
    <location>
        <begin position="296"/>
        <end position="321"/>
    </location>
</feature>
<keyword evidence="2 3" id="KW-0238">DNA-binding</keyword>
<proteinExistence type="inferred from homology"/>
<dbReference type="RefSeq" id="XP_022661946.1">
    <property type="nucleotide sequence ID" value="XM_022806211.1"/>
</dbReference>
<protein>
    <recommendedName>
        <fullName evidence="5">ETS domain-containing protein</fullName>
    </recommendedName>
</protein>
<feature type="compositionally biased region" description="Polar residues" evidence="4">
    <location>
        <begin position="249"/>
        <end position="273"/>
    </location>
</feature>
<feature type="compositionally biased region" description="Low complexity" evidence="4">
    <location>
        <begin position="229"/>
        <end position="248"/>
    </location>
</feature>
<reference evidence="6" key="1">
    <citation type="submission" date="2021-01" db="UniProtKB">
        <authorList>
            <consortium name="EnsemblMetazoa"/>
        </authorList>
    </citation>
    <scope>IDENTIFICATION</scope>
</reference>
<dbReference type="InterPro" id="IPR046328">
    <property type="entry name" value="ETS_fam"/>
</dbReference>
<dbReference type="FunFam" id="1.10.10.10:FF:001336">
    <property type="entry name" value="Epithelium specific ets factor 3, ese3, putative"/>
    <property type="match status" value="1"/>
</dbReference>
<dbReference type="EnsemblMetazoa" id="XM_022806211">
    <property type="protein sequence ID" value="XP_022661946"/>
    <property type="gene ID" value="LOC111250661"/>
</dbReference>
<dbReference type="PANTHER" id="PTHR11849">
    <property type="entry name" value="ETS"/>
    <property type="match status" value="1"/>
</dbReference>
<evidence type="ECO:0000256" key="2">
    <source>
        <dbReference type="ARBA" id="ARBA00023125"/>
    </source>
</evidence>
<name>A0A7M7K5J1_VARDE</name>
<dbReference type="OrthoDB" id="5975550at2759"/>
<dbReference type="PROSITE" id="PS50061">
    <property type="entry name" value="ETS_DOMAIN_3"/>
    <property type="match status" value="1"/>
</dbReference>
<comment type="similarity">
    <text evidence="1 3">Belongs to the ETS family.</text>
</comment>
<dbReference type="AlphaFoldDB" id="A0A7M7K5J1"/>
<sequence>MATSSELPAFHTLHGKHPCTIMLHSSTIGMDFQQFPLSEGDEAFFFEDNKDTIAYYDLEPLAGLSGLGPLAMPPGQAVPPSGSPYLTVTGLTPMGLPLTSQPQACPPTEFGPPLDLNATQVSSPVQLHPVSPVPPPVSGDLLLNGWSSSAGSVLQSNHVSQQTGVVMQLQNPTAFSPSDYRDDLRHHRYGRELAALPINGSQPQVCIKSEEMEERLDLDAYQQLQHNTYQQHHLQQQQQQQQLHQHQLTSPTNSDNNSSQPSRPHSLQLAQANGTGEQNTINTQLLFVGGPEEADALSTCSSSVSTPDSHSHYTSEPRTTSNANKGMGKLWEFIRDLLLNPETNPSLIRWERREEGVFKFVQSDKVAKMWGDRKQNPRMTYEKLSRAMRYYYKNQVLLPVFGRRLVYKFGPNATGWRPS</sequence>
<organism evidence="6 7">
    <name type="scientific">Varroa destructor</name>
    <name type="common">Honeybee mite</name>
    <dbReference type="NCBI Taxonomy" id="109461"/>
    <lineage>
        <taxon>Eukaryota</taxon>
        <taxon>Metazoa</taxon>
        <taxon>Ecdysozoa</taxon>
        <taxon>Arthropoda</taxon>
        <taxon>Chelicerata</taxon>
        <taxon>Arachnida</taxon>
        <taxon>Acari</taxon>
        <taxon>Parasitiformes</taxon>
        <taxon>Mesostigmata</taxon>
        <taxon>Gamasina</taxon>
        <taxon>Dermanyssoidea</taxon>
        <taxon>Varroidae</taxon>
        <taxon>Varroa</taxon>
    </lineage>
</organism>
<dbReference type="GeneID" id="111250661"/>
<evidence type="ECO:0000313" key="7">
    <source>
        <dbReference type="Proteomes" id="UP000594260"/>
    </source>
</evidence>
<comment type="subcellular location">
    <subcellularLocation>
        <location evidence="3">Nucleus</location>
    </subcellularLocation>
</comment>
<feature type="domain" description="ETS" evidence="5">
    <location>
        <begin position="328"/>
        <end position="410"/>
    </location>
</feature>
<dbReference type="Proteomes" id="UP000594260">
    <property type="component" value="Unplaced"/>
</dbReference>
<dbReference type="PRINTS" id="PR00454">
    <property type="entry name" value="ETSDOMAIN"/>
</dbReference>
<dbReference type="GO" id="GO:0043565">
    <property type="term" value="F:sequence-specific DNA binding"/>
    <property type="evidence" value="ECO:0007669"/>
    <property type="project" value="InterPro"/>
</dbReference>
<keyword evidence="3" id="KW-0539">Nucleus</keyword>
<dbReference type="GO" id="GO:0000981">
    <property type="term" value="F:DNA-binding transcription factor activity, RNA polymerase II-specific"/>
    <property type="evidence" value="ECO:0007669"/>
    <property type="project" value="TreeGrafter"/>
</dbReference>
<dbReference type="KEGG" id="vde:111250661"/>
<dbReference type="Gene3D" id="1.10.10.10">
    <property type="entry name" value="Winged helix-like DNA-binding domain superfamily/Winged helix DNA-binding domain"/>
    <property type="match status" value="1"/>
</dbReference>
<feature type="compositionally biased region" description="Low complexity" evidence="4">
    <location>
        <begin position="298"/>
        <end position="308"/>
    </location>
</feature>
<dbReference type="InterPro" id="IPR036390">
    <property type="entry name" value="WH_DNA-bd_sf"/>
</dbReference>
<dbReference type="PANTHER" id="PTHR11849:SF190">
    <property type="entry name" value="ETS-DOMAIN PROTEIN"/>
    <property type="match status" value="1"/>
</dbReference>
<evidence type="ECO:0000256" key="3">
    <source>
        <dbReference type="RuleBase" id="RU004019"/>
    </source>
</evidence>
<evidence type="ECO:0000313" key="6">
    <source>
        <dbReference type="EnsemblMetazoa" id="XP_022661946"/>
    </source>
</evidence>
<evidence type="ECO:0000256" key="1">
    <source>
        <dbReference type="ARBA" id="ARBA00005562"/>
    </source>
</evidence>
<dbReference type="GO" id="GO:0030154">
    <property type="term" value="P:cell differentiation"/>
    <property type="evidence" value="ECO:0007669"/>
    <property type="project" value="TreeGrafter"/>
</dbReference>
<dbReference type="SUPFAM" id="SSF46785">
    <property type="entry name" value="Winged helix' DNA-binding domain"/>
    <property type="match status" value="1"/>
</dbReference>
<evidence type="ECO:0000256" key="4">
    <source>
        <dbReference type="SAM" id="MobiDB-lite"/>
    </source>
</evidence>